<evidence type="ECO:0008006" key="3">
    <source>
        <dbReference type="Google" id="ProtNLM"/>
    </source>
</evidence>
<proteinExistence type="predicted"/>
<evidence type="ECO:0000313" key="1">
    <source>
        <dbReference type="EMBL" id="TLD95454.1"/>
    </source>
</evidence>
<reference evidence="1 2" key="1">
    <citation type="journal article" date="2014" name="Genome Announc.">
        <title>Draft genome sequences of eight enterohepatic helicobacter species isolated from both laboratory and wild rodents.</title>
        <authorList>
            <person name="Sheh A."/>
            <person name="Shen Z."/>
            <person name="Fox J.G."/>
        </authorList>
    </citation>
    <scope>NUCLEOTIDE SEQUENCE [LARGE SCALE GENOMIC DNA]</scope>
    <source>
        <strain evidence="1 2">MIT 09-6949</strain>
    </source>
</reference>
<gene>
    <name evidence="1" type="ORF">LS71_008070</name>
</gene>
<dbReference type="OrthoDB" id="5322121at2"/>
<sequence length="348" mass="39683">MENFIMKIDDISHKALQRLHLLKKAPTPAAYFEAFYEIAQREGVAQIEELNWHTQWLHKFDISAQNQLKNARNPNEFIDILARLLKESKQECSIEHTQQLKGLIRRLLGVIADVFSIGAKNKYHFLFRLNHLSNLEETKKLITYWDNFRASKVHLSVLKKLSSIIAHMLRIPDNKGAISKEALEISSMLMMHSENLIDAHLLTRVEQLLGIKSEGDLIMPLMRDEDLRQSCIAIFGVNDLRAQTDGHIDTHKATNKAMEILRKICLNALGEGTLVGNYKNGFAFMFKDISAQHLLDKMQPIAAQLQAQKFSYQGVLFTFGFAIKVIEGKDFSSIAALQAQVLHTLQHI</sequence>
<name>A0A4U8T7F4_9HELI</name>
<protein>
    <recommendedName>
        <fullName evidence="3">GGDEF domain-containing protein</fullName>
    </recommendedName>
</protein>
<dbReference type="STRING" id="1677920.LS71_05015"/>
<organism evidence="1 2">
    <name type="scientific">Helicobacter jaachi</name>
    <dbReference type="NCBI Taxonomy" id="1677920"/>
    <lineage>
        <taxon>Bacteria</taxon>
        <taxon>Pseudomonadati</taxon>
        <taxon>Campylobacterota</taxon>
        <taxon>Epsilonproteobacteria</taxon>
        <taxon>Campylobacterales</taxon>
        <taxon>Helicobacteraceae</taxon>
        <taxon>Helicobacter</taxon>
    </lineage>
</organism>
<dbReference type="Proteomes" id="UP000029733">
    <property type="component" value="Unassembled WGS sequence"/>
</dbReference>
<accession>A0A4U8T7F4</accession>
<keyword evidence="2" id="KW-1185">Reference proteome</keyword>
<dbReference type="EMBL" id="JRPR02000008">
    <property type="protein sequence ID" value="TLD95454.1"/>
    <property type="molecule type" value="Genomic_DNA"/>
</dbReference>
<evidence type="ECO:0000313" key="2">
    <source>
        <dbReference type="Proteomes" id="UP000029733"/>
    </source>
</evidence>
<dbReference type="RefSeq" id="WP_138109910.1">
    <property type="nucleotide sequence ID" value="NZ_JRPR02000008.1"/>
</dbReference>
<comment type="caution">
    <text evidence="1">The sequence shown here is derived from an EMBL/GenBank/DDBJ whole genome shotgun (WGS) entry which is preliminary data.</text>
</comment>
<dbReference type="AlphaFoldDB" id="A0A4U8T7F4"/>